<name>A0A6B0SLA3_9EURY</name>
<dbReference type="SUPFAM" id="SSF46565">
    <property type="entry name" value="Chaperone J-domain"/>
    <property type="match status" value="1"/>
</dbReference>
<dbReference type="Pfam" id="PF00226">
    <property type="entry name" value="DnaJ"/>
    <property type="match status" value="1"/>
</dbReference>
<dbReference type="Proteomes" id="UP000471521">
    <property type="component" value="Unassembled WGS sequence"/>
</dbReference>
<dbReference type="AlphaFoldDB" id="A0A6B0SLA3"/>
<dbReference type="Gene3D" id="1.10.287.110">
    <property type="entry name" value="DnaJ domain"/>
    <property type="match status" value="1"/>
</dbReference>
<feature type="region of interest" description="Disordered" evidence="1">
    <location>
        <begin position="193"/>
        <end position="237"/>
    </location>
</feature>
<sequence length="237" mass="26018">MPDWLGLGLAITGAVAVLTAALFAFAQRRFPTPPVSPASRRSGEWKRRREIRQYLRAIDEPFAEDHFVAGRHVAFYLPGRDVAITFDAPAYFRIRNAGTHVVLAEHEMPGWALGARLPFETPDVADEFGAGTGDARDDADRVDSVEAAFRTLGVPRTASEGDVKAAYRERVKDVHPDHGGDRETFERVREAYATARRPPRPESVAATVARAEPGPLPSRERGGGPLHLTRCSPERGT</sequence>
<dbReference type="InterPro" id="IPR001623">
    <property type="entry name" value="DnaJ_domain"/>
</dbReference>
<evidence type="ECO:0000313" key="4">
    <source>
        <dbReference type="Proteomes" id="UP000471521"/>
    </source>
</evidence>
<reference evidence="3 4" key="1">
    <citation type="submission" date="2019-12" db="EMBL/GenBank/DDBJ databases">
        <title>Isolation and characterization of three novel carbon monoxide-oxidizing members of Halobacteria from salione crusts and soils.</title>
        <authorList>
            <person name="Myers M.R."/>
            <person name="King G.M."/>
        </authorList>
    </citation>
    <scope>NUCLEOTIDE SEQUENCE [LARGE SCALE GENOMIC DNA]</scope>
    <source>
        <strain evidence="3 4">PCN9</strain>
    </source>
</reference>
<organism evidence="3 4">
    <name type="scientific">Halobacterium bonnevillei</name>
    <dbReference type="NCBI Taxonomy" id="2692200"/>
    <lineage>
        <taxon>Archaea</taxon>
        <taxon>Methanobacteriati</taxon>
        <taxon>Methanobacteriota</taxon>
        <taxon>Stenosarchaea group</taxon>
        <taxon>Halobacteria</taxon>
        <taxon>Halobacteriales</taxon>
        <taxon>Halobacteriaceae</taxon>
        <taxon>Halobacterium</taxon>
    </lineage>
</organism>
<proteinExistence type="predicted"/>
<dbReference type="CDD" id="cd06257">
    <property type="entry name" value="DnaJ"/>
    <property type="match status" value="1"/>
</dbReference>
<protein>
    <submittedName>
        <fullName evidence="3">DnaJ domain-containing protein</fullName>
    </submittedName>
</protein>
<accession>A0A6B0SLA3</accession>
<evidence type="ECO:0000313" key="3">
    <source>
        <dbReference type="EMBL" id="MXR22027.1"/>
    </source>
</evidence>
<keyword evidence="4" id="KW-1185">Reference proteome</keyword>
<dbReference type="OrthoDB" id="11397at2157"/>
<dbReference type="SMART" id="SM00271">
    <property type="entry name" value="DnaJ"/>
    <property type="match status" value="1"/>
</dbReference>
<evidence type="ECO:0000256" key="1">
    <source>
        <dbReference type="SAM" id="MobiDB-lite"/>
    </source>
</evidence>
<evidence type="ECO:0000259" key="2">
    <source>
        <dbReference type="PROSITE" id="PS50076"/>
    </source>
</evidence>
<feature type="domain" description="J" evidence="2">
    <location>
        <begin position="147"/>
        <end position="200"/>
    </location>
</feature>
<comment type="caution">
    <text evidence="3">The sequence shown here is derived from an EMBL/GenBank/DDBJ whole genome shotgun (WGS) entry which is preliminary data.</text>
</comment>
<dbReference type="InterPro" id="IPR036869">
    <property type="entry name" value="J_dom_sf"/>
</dbReference>
<gene>
    <name evidence="3" type="ORF">GRX66_16015</name>
</gene>
<dbReference type="EMBL" id="WUUU01000187">
    <property type="protein sequence ID" value="MXR22027.1"/>
    <property type="molecule type" value="Genomic_DNA"/>
</dbReference>
<dbReference type="PROSITE" id="PS50076">
    <property type="entry name" value="DNAJ_2"/>
    <property type="match status" value="1"/>
</dbReference>